<comment type="subcellular location">
    <subcellularLocation>
        <location evidence="1">Mitochondrion inner membrane</location>
        <topology evidence="1">Multi-pass membrane protein</topology>
    </subcellularLocation>
</comment>
<proteinExistence type="inferred from homology"/>
<evidence type="ECO:0000256" key="9">
    <source>
        <dbReference type="ARBA" id="ARBA00023136"/>
    </source>
</evidence>
<sequence>MASYKSLCFGVLLKEQGVKGFFKGWAPTLLGYNGKHAFKYDFYEFFKKYYSNIVGPEYVVKYKTSIYLVCFCLIYC</sequence>
<dbReference type="Proteomes" id="UP000233837">
    <property type="component" value="Unassembled WGS sequence"/>
</dbReference>
<evidence type="ECO:0000256" key="10">
    <source>
        <dbReference type="PROSITE-ProRule" id="PRU00282"/>
    </source>
</evidence>
<evidence type="ECO:0000256" key="8">
    <source>
        <dbReference type="ARBA" id="ARBA00023128"/>
    </source>
</evidence>
<evidence type="ECO:0000256" key="11">
    <source>
        <dbReference type="RuleBase" id="RU000488"/>
    </source>
</evidence>
<evidence type="ECO:0000256" key="2">
    <source>
        <dbReference type="ARBA" id="ARBA00006375"/>
    </source>
</evidence>
<dbReference type="PANTHER" id="PTHR45671:SF10">
    <property type="entry name" value="SOLUTE CARRIER FAMILY 25 MEMBER 3"/>
    <property type="match status" value="1"/>
</dbReference>
<keyword evidence="13" id="KW-1185">Reference proteome</keyword>
<dbReference type="EMBL" id="KZ501824">
    <property type="protein sequence ID" value="PKU88090.1"/>
    <property type="molecule type" value="Genomic_DNA"/>
</dbReference>
<evidence type="ECO:0000256" key="3">
    <source>
        <dbReference type="ARBA" id="ARBA00022448"/>
    </source>
</evidence>
<keyword evidence="5" id="KW-0677">Repeat</keyword>
<reference evidence="12 13" key="1">
    <citation type="journal article" date="2016" name="Sci. Rep.">
        <title>The Dendrobium catenatum Lindl. genome sequence provides insights into polysaccharide synthase, floral development and adaptive evolution.</title>
        <authorList>
            <person name="Zhang G.Q."/>
            <person name="Xu Q."/>
            <person name="Bian C."/>
            <person name="Tsai W.C."/>
            <person name="Yeh C.M."/>
            <person name="Liu K.W."/>
            <person name="Yoshida K."/>
            <person name="Zhang L.S."/>
            <person name="Chang S.B."/>
            <person name="Chen F."/>
            <person name="Shi Y."/>
            <person name="Su Y.Y."/>
            <person name="Zhang Y.Q."/>
            <person name="Chen L.J."/>
            <person name="Yin Y."/>
            <person name="Lin M."/>
            <person name="Huang H."/>
            <person name="Deng H."/>
            <person name="Wang Z.W."/>
            <person name="Zhu S.L."/>
            <person name="Zhao X."/>
            <person name="Deng C."/>
            <person name="Niu S.C."/>
            <person name="Huang J."/>
            <person name="Wang M."/>
            <person name="Liu G.H."/>
            <person name="Yang H.J."/>
            <person name="Xiao X.J."/>
            <person name="Hsiao Y.Y."/>
            <person name="Wu W.L."/>
            <person name="Chen Y.Y."/>
            <person name="Mitsuda N."/>
            <person name="Ohme-Takagi M."/>
            <person name="Luo Y.B."/>
            <person name="Van de Peer Y."/>
            <person name="Liu Z.J."/>
        </authorList>
    </citation>
    <scope>NUCLEOTIDE SEQUENCE [LARGE SCALE GENOMIC DNA]</scope>
    <source>
        <tissue evidence="12">The whole plant</tissue>
    </source>
</reference>
<dbReference type="InterPro" id="IPR023395">
    <property type="entry name" value="MCP_dom_sf"/>
</dbReference>
<dbReference type="Pfam" id="PF00153">
    <property type="entry name" value="Mito_carr"/>
    <property type="match status" value="1"/>
</dbReference>
<dbReference type="PANTHER" id="PTHR45671">
    <property type="entry name" value="SOLUTE CARRIER FAMILY 25 (MITOCHONDRIAL CARRIER PHOSPHATE CARRIER), MEMBER 3, LIKE-RELATED-RELATED"/>
    <property type="match status" value="1"/>
</dbReference>
<keyword evidence="7" id="KW-1133">Transmembrane helix</keyword>
<evidence type="ECO:0000256" key="4">
    <source>
        <dbReference type="ARBA" id="ARBA00022692"/>
    </source>
</evidence>
<keyword evidence="4 10" id="KW-0812">Transmembrane</keyword>
<organism evidence="12 13">
    <name type="scientific">Dendrobium catenatum</name>
    <dbReference type="NCBI Taxonomy" id="906689"/>
    <lineage>
        <taxon>Eukaryota</taxon>
        <taxon>Viridiplantae</taxon>
        <taxon>Streptophyta</taxon>
        <taxon>Embryophyta</taxon>
        <taxon>Tracheophyta</taxon>
        <taxon>Spermatophyta</taxon>
        <taxon>Magnoliopsida</taxon>
        <taxon>Liliopsida</taxon>
        <taxon>Asparagales</taxon>
        <taxon>Orchidaceae</taxon>
        <taxon>Epidendroideae</taxon>
        <taxon>Malaxideae</taxon>
        <taxon>Dendrobiinae</taxon>
        <taxon>Dendrobium</taxon>
    </lineage>
</organism>
<evidence type="ECO:0000313" key="12">
    <source>
        <dbReference type="EMBL" id="PKU88090.1"/>
    </source>
</evidence>
<evidence type="ECO:0000256" key="1">
    <source>
        <dbReference type="ARBA" id="ARBA00004448"/>
    </source>
</evidence>
<protein>
    <submittedName>
        <fullName evidence="12">Mitochondrial phosphate carrier protein 3, mitochondrial</fullName>
    </submittedName>
</protein>
<dbReference type="STRING" id="906689.A0A2I0XJK5"/>
<dbReference type="PROSITE" id="PS50920">
    <property type="entry name" value="SOLCAR"/>
    <property type="match status" value="1"/>
</dbReference>
<keyword evidence="8" id="KW-0496">Mitochondrion</keyword>
<gene>
    <name evidence="12" type="primary">MPT3</name>
    <name evidence="12" type="ORF">MA16_Dca020061</name>
</gene>
<evidence type="ECO:0000256" key="6">
    <source>
        <dbReference type="ARBA" id="ARBA00022792"/>
    </source>
</evidence>
<evidence type="ECO:0000313" key="13">
    <source>
        <dbReference type="Proteomes" id="UP000233837"/>
    </source>
</evidence>
<keyword evidence="3 11" id="KW-0813">Transport</keyword>
<dbReference type="GO" id="GO:1990547">
    <property type="term" value="P:mitochondrial phosphate ion transmembrane transport"/>
    <property type="evidence" value="ECO:0007669"/>
    <property type="project" value="InterPro"/>
</dbReference>
<dbReference type="GO" id="GO:0005315">
    <property type="term" value="F:phosphate transmembrane transporter activity"/>
    <property type="evidence" value="ECO:0007669"/>
    <property type="project" value="InterPro"/>
</dbReference>
<dbReference type="SUPFAM" id="SSF103506">
    <property type="entry name" value="Mitochondrial carrier"/>
    <property type="match status" value="1"/>
</dbReference>
<comment type="similarity">
    <text evidence="2 11">Belongs to the mitochondrial carrier (TC 2.A.29) family.</text>
</comment>
<feature type="repeat" description="Solcar" evidence="10">
    <location>
        <begin position="1"/>
        <end position="49"/>
    </location>
</feature>
<evidence type="ECO:0000256" key="7">
    <source>
        <dbReference type="ARBA" id="ARBA00022989"/>
    </source>
</evidence>
<dbReference type="InterPro" id="IPR044677">
    <property type="entry name" value="SLC25A3/Pic2/Mir1-like"/>
</dbReference>
<accession>A0A2I0XJK5</accession>
<dbReference type="AlphaFoldDB" id="A0A2I0XJK5"/>
<reference evidence="12 13" key="2">
    <citation type="journal article" date="2017" name="Nature">
        <title>The Apostasia genome and the evolution of orchids.</title>
        <authorList>
            <person name="Zhang G.Q."/>
            <person name="Liu K.W."/>
            <person name="Li Z."/>
            <person name="Lohaus R."/>
            <person name="Hsiao Y.Y."/>
            <person name="Niu S.C."/>
            <person name="Wang J.Y."/>
            <person name="Lin Y.C."/>
            <person name="Xu Q."/>
            <person name="Chen L.J."/>
            <person name="Yoshida K."/>
            <person name="Fujiwara S."/>
            <person name="Wang Z.W."/>
            <person name="Zhang Y.Q."/>
            <person name="Mitsuda N."/>
            <person name="Wang M."/>
            <person name="Liu G.H."/>
            <person name="Pecoraro L."/>
            <person name="Huang H.X."/>
            <person name="Xiao X.J."/>
            <person name="Lin M."/>
            <person name="Wu X.Y."/>
            <person name="Wu W.L."/>
            <person name="Chen Y.Y."/>
            <person name="Chang S.B."/>
            <person name="Sakamoto S."/>
            <person name="Ohme-Takagi M."/>
            <person name="Yagi M."/>
            <person name="Zeng S.J."/>
            <person name="Shen C.Y."/>
            <person name="Yeh C.M."/>
            <person name="Luo Y.B."/>
            <person name="Tsai W.C."/>
            <person name="Van de Peer Y."/>
            <person name="Liu Z.J."/>
        </authorList>
    </citation>
    <scope>NUCLEOTIDE SEQUENCE [LARGE SCALE GENOMIC DNA]</scope>
    <source>
        <tissue evidence="12">The whole plant</tissue>
    </source>
</reference>
<dbReference type="GO" id="GO:0005743">
    <property type="term" value="C:mitochondrial inner membrane"/>
    <property type="evidence" value="ECO:0007669"/>
    <property type="project" value="UniProtKB-SubCell"/>
</dbReference>
<evidence type="ECO:0000256" key="5">
    <source>
        <dbReference type="ARBA" id="ARBA00022737"/>
    </source>
</evidence>
<keyword evidence="9 10" id="KW-0472">Membrane</keyword>
<keyword evidence="6" id="KW-0999">Mitochondrion inner membrane</keyword>
<dbReference type="Gene3D" id="1.50.40.10">
    <property type="entry name" value="Mitochondrial carrier domain"/>
    <property type="match status" value="1"/>
</dbReference>
<dbReference type="InterPro" id="IPR018108">
    <property type="entry name" value="MCP_transmembrane"/>
</dbReference>
<name>A0A2I0XJK5_9ASPA</name>